<dbReference type="Proteomes" id="UP000602076">
    <property type="component" value="Unassembled WGS sequence"/>
</dbReference>
<dbReference type="FunFam" id="3.40.1440.10:FF:000001">
    <property type="entry name" value="UvrABC system protein C"/>
    <property type="match status" value="1"/>
</dbReference>
<keyword evidence="4" id="KW-0267">Excision nuclease</keyword>
<dbReference type="GO" id="GO:0006289">
    <property type="term" value="P:nucleotide-excision repair"/>
    <property type="evidence" value="ECO:0007669"/>
    <property type="project" value="InterPro"/>
</dbReference>
<dbReference type="InterPro" id="IPR036876">
    <property type="entry name" value="UVR_dom_sf"/>
</dbReference>
<evidence type="ECO:0000256" key="1">
    <source>
        <dbReference type="ARBA" id="ARBA00022490"/>
    </source>
</evidence>
<evidence type="ECO:0000256" key="5">
    <source>
        <dbReference type="ARBA" id="ARBA00023204"/>
    </source>
</evidence>
<gene>
    <name evidence="8" type="ORF">IEO70_05320</name>
</gene>
<dbReference type="SUPFAM" id="SSF46600">
    <property type="entry name" value="C-terminal UvrC-binding domain of UvrB"/>
    <property type="match status" value="1"/>
</dbReference>
<evidence type="ECO:0000313" key="9">
    <source>
        <dbReference type="Proteomes" id="UP000602076"/>
    </source>
</evidence>
<reference evidence="8" key="1">
    <citation type="submission" date="2020-09" db="EMBL/GenBank/DDBJ databases">
        <title>Bacillus faecalis sp. nov., a moderately halophilic bacterium isolated from cow faeces.</title>
        <authorList>
            <person name="Jiang L."/>
            <person name="Lee J."/>
        </authorList>
    </citation>
    <scope>NUCLEOTIDE SEQUENCE</scope>
    <source>
        <strain evidence="8">AGMB 02131</strain>
    </source>
</reference>
<evidence type="ECO:0000256" key="4">
    <source>
        <dbReference type="ARBA" id="ARBA00022881"/>
    </source>
</evidence>
<dbReference type="InterPro" id="IPR001943">
    <property type="entry name" value="UVR_dom"/>
</dbReference>
<dbReference type="GO" id="GO:0004518">
    <property type="term" value="F:nuclease activity"/>
    <property type="evidence" value="ECO:0007669"/>
    <property type="project" value="UniProtKB-KW"/>
</dbReference>
<evidence type="ECO:0000256" key="3">
    <source>
        <dbReference type="ARBA" id="ARBA00022769"/>
    </source>
</evidence>
<dbReference type="SUPFAM" id="SSF82771">
    <property type="entry name" value="GIY-YIG endonuclease"/>
    <property type="match status" value="1"/>
</dbReference>
<accession>A0A927CV72</accession>
<name>A0A927CV72_9BACI</name>
<sequence>MDSKIKDIINSIPEAPGIYKMLDAKGVIIYIGKSKCLKKRVKSYFVASPRWEKARKMAPLIHDIEYIETDTHLEALLLECQLIKEVQPFFNVQLKNDGRYVYVKVADNHCSIVRERGENCYGPYRSKHVLQTMLDRLKSIFPINEQLQYHVLPVAMTKAEAIQNIKVVRNMFDNTVEMEWLAKQLEKKMQEAATQYRFGLAAKYRDVAEAVLFFKKEIDRYNRLFKKELLLQIKIDNGYKFFLISKGQVVYKKRVPSNSKENQRSFLIQASQRKHFFSMNEKSFIDYRDILFAEIDLLPDENVIVLGS</sequence>
<dbReference type="PROSITE" id="PS50151">
    <property type="entry name" value="UVR"/>
    <property type="match status" value="1"/>
</dbReference>
<dbReference type="InterPro" id="IPR047296">
    <property type="entry name" value="GIY-YIG_UvrC_Cho"/>
</dbReference>
<dbReference type="Gene3D" id="3.40.1440.10">
    <property type="entry name" value="GIY-YIG endonuclease"/>
    <property type="match status" value="1"/>
</dbReference>
<dbReference type="PANTHER" id="PTHR30562:SF1">
    <property type="entry name" value="UVRABC SYSTEM PROTEIN C"/>
    <property type="match status" value="1"/>
</dbReference>
<protein>
    <submittedName>
        <fullName evidence="8">GIY-YIG nuclease family protein</fullName>
    </submittedName>
</protein>
<dbReference type="Pfam" id="PF01541">
    <property type="entry name" value="GIY-YIG"/>
    <property type="match status" value="1"/>
</dbReference>
<keyword evidence="3" id="KW-0228">DNA excision</keyword>
<dbReference type="AlphaFoldDB" id="A0A927CV72"/>
<proteinExistence type="predicted"/>
<evidence type="ECO:0000259" key="6">
    <source>
        <dbReference type="PROSITE" id="PS50151"/>
    </source>
</evidence>
<dbReference type="SMART" id="SM00465">
    <property type="entry name" value="GIYc"/>
    <property type="match status" value="1"/>
</dbReference>
<dbReference type="CDD" id="cd10434">
    <property type="entry name" value="GIY-YIG_UvrC_Cho"/>
    <property type="match status" value="1"/>
</dbReference>
<keyword evidence="1" id="KW-0963">Cytoplasm</keyword>
<dbReference type="RefSeq" id="WP_190997320.1">
    <property type="nucleotide sequence ID" value="NZ_JACXSI010000010.1"/>
</dbReference>
<dbReference type="InterPro" id="IPR000305">
    <property type="entry name" value="GIY-YIG_endonuc"/>
</dbReference>
<dbReference type="PANTHER" id="PTHR30562">
    <property type="entry name" value="UVRC/OXIDOREDUCTASE"/>
    <property type="match status" value="1"/>
</dbReference>
<organism evidence="8 9">
    <name type="scientific">Peribacillus faecalis</name>
    <dbReference type="NCBI Taxonomy" id="2772559"/>
    <lineage>
        <taxon>Bacteria</taxon>
        <taxon>Bacillati</taxon>
        <taxon>Bacillota</taxon>
        <taxon>Bacilli</taxon>
        <taxon>Bacillales</taxon>
        <taxon>Bacillaceae</taxon>
        <taxon>Peribacillus</taxon>
    </lineage>
</organism>
<dbReference type="Pfam" id="PF02151">
    <property type="entry name" value="UVR"/>
    <property type="match status" value="1"/>
</dbReference>
<comment type="caution">
    <text evidence="8">The sequence shown here is derived from an EMBL/GenBank/DDBJ whole genome shotgun (WGS) entry which is preliminary data.</text>
</comment>
<dbReference type="EMBL" id="JACXSI010000010">
    <property type="protein sequence ID" value="MBD3107779.1"/>
    <property type="molecule type" value="Genomic_DNA"/>
</dbReference>
<keyword evidence="2" id="KW-0227">DNA damage</keyword>
<dbReference type="InterPro" id="IPR035901">
    <property type="entry name" value="GIY-YIG_endonuc_sf"/>
</dbReference>
<evidence type="ECO:0000256" key="2">
    <source>
        <dbReference type="ARBA" id="ARBA00022763"/>
    </source>
</evidence>
<dbReference type="InterPro" id="IPR050066">
    <property type="entry name" value="UvrABC_protein_C"/>
</dbReference>
<evidence type="ECO:0000313" key="8">
    <source>
        <dbReference type="EMBL" id="MBD3107779.1"/>
    </source>
</evidence>
<dbReference type="GO" id="GO:0009380">
    <property type="term" value="C:excinuclease repair complex"/>
    <property type="evidence" value="ECO:0007669"/>
    <property type="project" value="TreeGrafter"/>
</dbReference>
<feature type="domain" description="UVR" evidence="6">
    <location>
        <begin position="179"/>
        <end position="206"/>
    </location>
</feature>
<dbReference type="PROSITE" id="PS50164">
    <property type="entry name" value="GIY_YIG"/>
    <property type="match status" value="1"/>
</dbReference>
<feature type="domain" description="GIY-YIG" evidence="7">
    <location>
        <begin position="14"/>
        <end position="92"/>
    </location>
</feature>
<keyword evidence="5" id="KW-0234">DNA repair</keyword>
<evidence type="ECO:0000259" key="7">
    <source>
        <dbReference type="PROSITE" id="PS50164"/>
    </source>
</evidence>
<keyword evidence="9" id="KW-1185">Reference proteome</keyword>